<proteinExistence type="predicted"/>
<dbReference type="AlphaFoldDB" id="A0A2H0UDJ3"/>
<reference evidence="3" key="1">
    <citation type="submission" date="2017-09" db="EMBL/GenBank/DDBJ databases">
        <title>Depth-based differentiation of microbial function through sediment-hosted aquifers and enrichment of novel symbionts in the deep terrestrial subsurface.</title>
        <authorList>
            <person name="Probst A.J."/>
            <person name="Ladd B."/>
            <person name="Jarett J.K."/>
            <person name="Geller-Mcgrath D.E."/>
            <person name="Sieber C.M.K."/>
            <person name="Emerson J.B."/>
            <person name="Anantharaman K."/>
            <person name="Thomas B.C."/>
            <person name="Malmstrom R."/>
            <person name="Stieglmeier M."/>
            <person name="Klingl A."/>
            <person name="Woyke T."/>
            <person name="Ryan C.M."/>
            <person name="Banfield J.F."/>
        </authorList>
    </citation>
    <scope>NUCLEOTIDE SEQUENCE [LARGE SCALE GENOMIC DNA]</scope>
</reference>
<feature type="transmembrane region" description="Helical" evidence="1">
    <location>
        <begin position="77"/>
        <end position="95"/>
    </location>
</feature>
<keyword evidence="1" id="KW-0812">Transmembrane</keyword>
<comment type="caution">
    <text evidence="2">The sequence shown here is derived from an EMBL/GenBank/DDBJ whole genome shotgun (WGS) entry which is preliminary data.</text>
</comment>
<evidence type="ECO:0000313" key="3">
    <source>
        <dbReference type="Proteomes" id="UP000229344"/>
    </source>
</evidence>
<evidence type="ECO:0000256" key="1">
    <source>
        <dbReference type="SAM" id="Phobius"/>
    </source>
</evidence>
<feature type="transmembrane region" description="Helical" evidence="1">
    <location>
        <begin position="7"/>
        <end position="29"/>
    </location>
</feature>
<keyword evidence="1" id="KW-1133">Transmembrane helix</keyword>
<sequence>MKKYLHIVAKVLFSLVILLPVVGATGLLGEATRDLYNTDEAFAFIQLIDGLAVYISYMMAAVHIIALIALWTKREALAALLELPIVFNIVAFHLVLDGGLFTAGAVLADLMLLLNLYLIWKNRETLKLLIAPQTIT</sequence>
<accession>A0A2H0UDJ3</accession>
<evidence type="ECO:0008006" key="4">
    <source>
        <dbReference type="Google" id="ProtNLM"/>
    </source>
</evidence>
<gene>
    <name evidence="2" type="ORF">COU16_02870</name>
</gene>
<feature type="transmembrane region" description="Helical" evidence="1">
    <location>
        <begin position="101"/>
        <end position="120"/>
    </location>
</feature>
<dbReference type="Proteomes" id="UP000229344">
    <property type="component" value="Unassembled WGS sequence"/>
</dbReference>
<protein>
    <recommendedName>
        <fullName evidence="4">DUF2127 domain-containing protein</fullName>
    </recommendedName>
</protein>
<feature type="transmembrane region" description="Helical" evidence="1">
    <location>
        <begin position="41"/>
        <end position="70"/>
    </location>
</feature>
<organism evidence="2 3">
    <name type="scientific">Candidatus Kaiserbacteria bacterium CG10_big_fil_rev_8_21_14_0_10_47_16</name>
    <dbReference type="NCBI Taxonomy" id="1974608"/>
    <lineage>
        <taxon>Bacteria</taxon>
        <taxon>Candidatus Kaiseribacteriota</taxon>
    </lineage>
</organism>
<name>A0A2H0UDJ3_9BACT</name>
<evidence type="ECO:0000313" key="2">
    <source>
        <dbReference type="EMBL" id="PIR84493.1"/>
    </source>
</evidence>
<keyword evidence="1" id="KW-0472">Membrane</keyword>
<dbReference type="EMBL" id="PFBI01000006">
    <property type="protein sequence ID" value="PIR84493.1"/>
    <property type="molecule type" value="Genomic_DNA"/>
</dbReference>